<gene>
    <name evidence="2" type="primary">cobO</name>
    <name evidence="2" type="ORF">NBH00_22640</name>
</gene>
<dbReference type="NCBIfam" id="NF004637">
    <property type="entry name" value="PRK05986.1"/>
    <property type="match status" value="1"/>
</dbReference>
<dbReference type="PANTHER" id="PTHR46638:SF1">
    <property type="entry name" value="CORRINOID ADENOSYLTRANSFERASE"/>
    <property type="match status" value="1"/>
</dbReference>
<dbReference type="InterPro" id="IPR027417">
    <property type="entry name" value="P-loop_NTPase"/>
</dbReference>
<dbReference type="Proteomes" id="UP001056035">
    <property type="component" value="Chromosome"/>
</dbReference>
<protein>
    <submittedName>
        <fullName evidence="2">Cob(I)yrinic acid a,c-diamide adenosyltransferase</fullName>
        <ecNumber evidence="2">2.5.1.17</ecNumber>
    </submittedName>
</protein>
<dbReference type="CDD" id="cd00561">
    <property type="entry name" value="CobA_ACA"/>
    <property type="match status" value="1"/>
</dbReference>
<sequence>MSDTTDTPPAAKPERPPGYVAKCSLRGASPDPDDAPIERQFTPRRPETDAAALARNSAPGVDVPHTPFDKGTAEPRRRKPRDKPILVVVTGDGKGKSTSGFGMLLRSWNRDYRCGVVQFIKSGKWKVGEQRAAEALGGIDWYKTGDGWSWISKDITESADLARAGWEQVKRFIAEERYEFLMLDEFTYPLKWGWVDVDEVVDVLTNRPGFQHIVITGRDAPQALIDAADLVSEVTLVKHQMDKGIRGQQGIEW</sequence>
<dbReference type="EMBL" id="CP098502">
    <property type="protein sequence ID" value="UTI64123.1"/>
    <property type="molecule type" value="Genomic_DNA"/>
</dbReference>
<keyword evidence="2" id="KW-0808">Transferase</keyword>
<keyword evidence="3" id="KW-1185">Reference proteome</keyword>
<accession>A0ABY5DS95</accession>
<dbReference type="EC" id="2.5.1.17" evidence="2"/>
<dbReference type="Pfam" id="PF02572">
    <property type="entry name" value="CobA_CobO_BtuR"/>
    <property type="match status" value="1"/>
</dbReference>
<dbReference type="SUPFAM" id="SSF52540">
    <property type="entry name" value="P-loop containing nucleoside triphosphate hydrolases"/>
    <property type="match status" value="1"/>
</dbReference>
<dbReference type="PANTHER" id="PTHR46638">
    <property type="entry name" value="CORRINOID ADENOSYLTRANSFERASE"/>
    <property type="match status" value="1"/>
</dbReference>
<evidence type="ECO:0000313" key="3">
    <source>
        <dbReference type="Proteomes" id="UP001056035"/>
    </source>
</evidence>
<dbReference type="Gene3D" id="3.40.50.300">
    <property type="entry name" value="P-loop containing nucleotide triphosphate hydrolases"/>
    <property type="match status" value="1"/>
</dbReference>
<dbReference type="NCBIfam" id="TIGR00708">
    <property type="entry name" value="cobA"/>
    <property type="match status" value="1"/>
</dbReference>
<evidence type="ECO:0000313" key="2">
    <source>
        <dbReference type="EMBL" id="UTI64123.1"/>
    </source>
</evidence>
<organism evidence="2 3">
    <name type="scientific">Paraconexibacter antarcticus</name>
    <dbReference type="NCBI Taxonomy" id="2949664"/>
    <lineage>
        <taxon>Bacteria</taxon>
        <taxon>Bacillati</taxon>
        <taxon>Actinomycetota</taxon>
        <taxon>Thermoleophilia</taxon>
        <taxon>Solirubrobacterales</taxon>
        <taxon>Paraconexibacteraceae</taxon>
        <taxon>Paraconexibacter</taxon>
    </lineage>
</organism>
<feature type="region of interest" description="Disordered" evidence="1">
    <location>
        <begin position="1"/>
        <end position="83"/>
    </location>
</feature>
<dbReference type="InterPro" id="IPR003724">
    <property type="entry name" value="CblAdoTrfase_CobA"/>
</dbReference>
<dbReference type="GO" id="GO:0008817">
    <property type="term" value="F:corrinoid adenosyltransferase activity"/>
    <property type="evidence" value="ECO:0007669"/>
    <property type="project" value="UniProtKB-EC"/>
</dbReference>
<reference evidence="2 3" key="1">
    <citation type="submission" date="2022-06" db="EMBL/GenBank/DDBJ databases">
        <title>Paraconexibacter antarcticus.</title>
        <authorList>
            <person name="Kim C.S."/>
        </authorList>
    </citation>
    <scope>NUCLEOTIDE SEQUENCE [LARGE SCALE GENOMIC DNA]</scope>
    <source>
        <strain evidence="2 3">02-257</strain>
    </source>
</reference>
<name>A0ABY5DS95_9ACTN</name>
<evidence type="ECO:0000256" key="1">
    <source>
        <dbReference type="SAM" id="MobiDB-lite"/>
    </source>
</evidence>
<proteinExistence type="predicted"/>